<comment type="pathway">
    <text evidence="1">Protein modification; protein ubiquitination.</text>
</comment>
<accession>A0ABP0XGC1</accession>
<feature type="domain" description="BTB" evidence="4">
    <location>
        <begin position="50"/>
        <end position="118"/>
    </location>
</feature>
<evidence type="ECO:0000259" key="5">
    <source>
        <dbReference type="PROSITE" id="PS51649"/>
    </source>
</evidence>
<dbReference type="Pfam" id="PF03000">
    <property type="entry name" value="NPH3"/>
    <property type="match status" value="1"/>
</dbReference>
<sequence length="657" mass="73139">MAVVAPKSDNKPQLPARRHSLDIVPGRRTSRSSFTRMRTNDWVLTTDVPSDLVVEAGGLNFSLHKFPLVARSGRIRKLIANSEDTEVNQLQLPDVPGGAEAFDLAAKFCYGINFEITPSNVAVLRCAAEYLEMTDSFGENNLVSRTEAFLSEVILKNLADSIAVLHNCESLLPLAEDLLIVSRCIEAAAAKACREQITNSMNHSDFGGSGQSEKFKLSFSSNTPYKASLADWWVEDLAVLRIDFYQRVLSVLRSKGLPVETIGAALMHYAHRSLKGLNRKQNGRGDPRLARIKAHESATSSEHEQRILLETIVSLLPSEKTAVPCSFLFSLLRTAIILDTTVACRLDLETRIGMQLEQATLDDLLIPSFSYTGDTLFDVDIVQRIAVNFLQQDESDDHQQVPHLMYDSDGVGSPSQSAMMKVAKLVDNYLAEIAPDANLKLTKFITLAEILPEYARVVDDGLYRAIDIYLKAHPALAELERKKLCKLMDCQKLSQEACSHAAQNERLPVQLVVQILYFEQLRMRNAMAAGAFADHGDGGNHYGQGIGSGNASAAHSPKDSYASVRRENRELKLEISRMRMRLTDLEKDHASMKQDMLEKQPSKQNNNIISSVSRKISRLNPFARKDSKENISTDKPPPPTPNSRPRVFGRRRRHSIS</sequence>
<dbReference type="Proteomes" id="UP001497444">
    <property type="component" value="Chromosome 8"/>
</dbReference>
<evidence type="ECO:0000256" key="3">
    <source>
        <dbReference type="SAM" id="MobiDB-lite"/>
    </source>
</evidence>
<evidence type="ECO:0000313" key="6">
    <source>
        <dbReference type="EMBL" id="CAK9277664.1"/>
    </source>
</evidence>
<dbReference type="PANTHER" id="PTHR32370">
    <property type="entry name" value="OS12G0117600 PROTEIN"/>
    <property type="match status" value="1"/>
</dbReference>
<evidence type="ECO:0000256" key="2">
    <source>
        <dbReference type="ARBA" id="ARBA00022786"/>
    </source>
</evidence>
<feature type="region of interest" description="Disordered" evidence="3">
    <location>
        <begin position="543"/>
        <end position="565"/>
    </location>
</feature>
<feature type="compositionally biased region" description="Basic residues" evidence="3">
    <location>
        <begin position="647"/>
        <end position="657"/>
    </location>
</feature>
<feature type="compositionally biased region" description="Polar residues" evidence="3">
    <location>
        <begin position="602"/>
        <end position="614"/>
    </location>
</feature>
<gene>
    <name evidence="6" type="ORF">CSSPJE1EN1_LOCUS23142</name>
</gene>
<evidence type="ECO:0008006" key="8">
    <source>
        <dbReference type="Google" id="ProtNLM"/>
    </source>
</evidence>
<keyword evidence="2" id="KW-0833">Ubl conjugation pathway</keyword>
<organism evidence="6 7">
    <name type="scientific">Sphagnum jensenii</name>
    <dbReference type="NCBI Taxonomy" id="128206"/>
    <lineage>
        <taxon>Eukaryota</taxon>
        <taxon>Viridiplantae</taxon>
        <taxon>Streptophyta</taxon>
        <taxon>Embryophyta</taxon>
        <taxon>Bryophyta</taxon>
        <taxon>Sphagnophytina</taxon>
        <taxon>Sphagnopsida</taxon>
        <taxon>Sphagnales</taxon>
        <taxon>Sphagnaceae</taxon>
        <taxon>Sphagnum</taxon>
    </lineage>
</organism>
<dbReference type="Pfam" id="PF00651">
    <property type="entry name" value="BTB"/>
    <property type="match status" value="1"/>
</dbReference>
<dbReference type="Gene3D" id="3.30.710.10">
    <property type="entry name" value="Potassium Channel Kv1.1, Chain A"/>
    <property type="match status" value="1"/>
</dbReference>
<evidence type="ECO:0000313" key="7">
    <source>
        <dbReference type="Proteomes" id="UP001497444"/>
    </source>
</evidence>
<feature type="compositionally biased region" description="Basic and acidic residues" evidence="3">
    <location>
        <begin position="623"/>
        <end position="632"/>
    </location>
</feature>
<dbReference type="EMBL" id="OZ020103">
    <property type="protein sequence ID" value="CAK9277664.1"/>
    <property type="molecule type" value="Genomic_DNA"/>
</dbReference>
<dbReference type="InterPro" id="IPR043454">
    <property type="entry name" value="NPH3/RPT2-like"/>
</dbReference>
<dbReference type="SMART" id="SM00225">
    <property type="entry name" value="BTB"/>
    <property type="match status" value="1"/>
</dbReference>
<evidence type="ECO:0000259" key="4">
    <source>
        <dbReference type="PROSITE" id="PS50097"/>
    </source>
</evidence>
<protein>
    <recommendedName>
        <fullName evidence="8">Phototropic-responsive NPH3 family protein</fullName>
    </recommendedName>
</protein>
<dbReference type="InterPro" id="IPR011333">
    <property type="entry name" value="SKP1/BTB/POZ_sf"/>
</dbReference>
<dbReference type="PROSITE" id="PS50097">
    <property type="entry name" value="BTB"/>
    <property type="match status" value="1"/>
</dbReference>
<dbReference type="PROSITE" id="PS51649">
    <property type="entry name" value="NPH3"/>
    <property type="match status" value="1"/>
</dbReference>
<reference evidence="6" key="1">
    <citation type="submission" date="2024-02" db="EMBL/GenBank/DDBJ databases">
        <authorList>
            <consortium name="ELIXIR-Norway"/>
            <consortium name="Elixir Norway"/>
        </authorList>
    </citation>
    <scope>NUCLEOTIDE SEQUENCE</scope>
</reference>
<keyword evidence="7" id="KW-1185">Reference proteome</keyword>
<feature type="domain" description="NPH3" evidence="5">
    <location>
        <begin position="231"/>
        <end position="522"/>
    </location>
</feature>
<evidence type="ECO:0000256" key="1">
    <source>
        <dbReference type="ARBA" id="ARBA00004906"/>
    </source>
</evidence>
<name>A0ABP0XGC1_9BRYO</name>
<feature type="region of interest" description="Disordered" evidence="3">
    <location>
        <begin position="589"/>
        <end position="657"/>
    </location>
</feature>
<proteinExistence type="predicted"/>
<dbReference type="InterPro" id="IPR027356">
    <property type="entry name" value="NPH3_dom"/>
</dbReference>
<dbReference type="InterPro" id="IPR000210">
    <property type="entry name" value="BTB/POZ_dom"/>
</dbReference>
<feature type="compositionally biased region" description="Basic and acidic residues" evidence="3">
    <location>
        <begin position="589"/>
        <end position="601"/>
    </location>
</feature>
<dbReference type="SUPFAM" id="SSF54695">
    <property type="entry name" value="POZ domain"/>
    <property type="match status" value="1"/>
</dbReference>